<evidence type="ECO:0000313" key="1">
    <source>
        <dbReference type="EMBL" id="MBB1159887.1"/>
    </source>
</evidence>
<dbReference type="AlphaFoldDB" id="A0A7W3W7U8"/>
<name>A0A7W3W7U8_9PSEU</name>
<accession>A0A7W3W7U8</accession>
<comment type="caution">
    <text evidence="1">The sequence shown here is derived from an EMBL/GenBank/DDBJ whole genome shotgun (WGS) entry which is preliminary data.</text>
</comment>
<organism evidence="1 2">
    <name type="scientific">Amycolatopsis dendrobii</name>
    <dbReference type="NCBI Taxonomy" id="2760662"/>
    <lineage>
        <taxon>Bacteria</taxon>
        <taxon>Bacillati</taxon>
        <taxon>Actinomycetota</taxon>
        <taxon>Actinomycetes</taxon>
        <taxon>Pseudonocardiales</taxon>
        <taxon>Pseudonocardiaceae</taxon>
        <taxon>Amycolatopsis</taxon>
    </lineage>
</organism>
<reference evidence="1 2" key="1">
    <citation type="submission" date="2020-08" db="EMBL/GenBank/DDBJ databases">
        <title>Amycolatopsis sp. nov. DR6-1 isolated from Dendrobium heterocarpum.</title>
        <authorList>
            <person name="Tedsree N."/>
            <person name="Kuncharoen N."/>
            <person name="Likhitwitayawuid K."/>
            <person name="Tanasupawat S."/>
        </authorList>
    </citation>
    <scope>NUCLEOTIDE SEQUENCE [LARGE SCALE GENOMIC DNA]</scope>
    <source>
        <strain evidence="1 2">DR6-1</strain>
    </source>
</reference>
<gene>
    <name evidence="1" type="ORF">H4281_42660</name>
</gene>
<proteinExistence type="predicted"/>
<protein>
    <submittedName>
        <fullName evidence="1">Uncharacterized protein</fullName>
    </submittedName>
</protein>
<evidence type="ECO:0000313" key="2">
    <source>
        <dbReference type="Proteomes" id="UP000526734"/>
    </source>
</evidence>
<sequence>MRVLMSGEARVEYGHLYVRTWPDLPDLAESFGGQRNGLCGAAVPGTLSLVTGLAHGCVVFRVELHDEAPPVDDAWEDIVEASFRPKGETALVGLDGEDPRPLDLDVVDYRVRYSGSRMDEAHRLGIPEGEEFEPDRYLLQFWPGPPEPDRVVKQTSGTAAYWHKVARETPPPPTPEEKAEARRLVQQERERAAVEARRQAEIQEWGGSLPVERLRQLGGHALSVAKLDRPLVDALAETDPEVQRQVARWTVRRAYAEAHLTEVDWIAPALAAMEQGGPLPPPFDDDRRAWNLLLTDERVPRTTATSPDGRSDNCLQQAMAFPAMFSAREPDPLAAAFEALWSASVAFGYGRHGVLFAELRQAFPALAGEG</sequence>
<dbReference type="RefSeq" id="WP_182896535.1">
    <property type="nucleotide sequence ID" value="NZ_JACGZW010000023.1"/>
</dbReference>
<dbReference type="EMBL" id="JACGZW010000023">
    <property type="protein sequence ID" value="MBB1159887.1"/>
    <property type="molecule type" value="Genomic_DNA"/>
</dbReference>
<dbReference type="Proteomes" id="UP000526734">
    <property type="component" value="Unassembled WGS sequence"/>
</dbReference>
<keyword evidence="2" id="KW-1185">Reference proteome</keyword>